<protein>
    <submittedName>
        <fullName evidence="2">Uncharacterized protein</fullName>
    </submittedName>
</protein>
<accession>A0ABS8UMV9</accession>
<comment type="caution">
    <text evidence="2">The sequence shown here is derived from an EMBL/GenBank/DDBJ whole genome shotgun (WGS) entry which is preliminary data.</text>
</comment>
<reference evidence="2 3" key="1">
    <citation type="journal article" date="2021" name="BMC Genomics">
        <title>Datura genome reveals duplications of psychoactive alkaloid biosynthetic genes and high mutation rate following tissue culture.</title>
        <authorList>
            <person name="Rajewski A."/>
            <person name="Carter-House D."/>
            <person name="Stajich J."/>
            <person name="Litt A."/>
        </authorList>
    </citation>
    <scope>NUCLEOTIDE SEQUENCE [LARGE SCALE GENOMIC DNA]</scope>
    <source>
        <strain evidence="2">AR-01</strain>
    </source>
</reference>
<evidence type="ECO:0000256" key="1">
    <source>
        <dbReference type="SAM" id="MobiDB-lite"/>
    </source>
</evidence>
<organism evidence="2 3">
    <name type="scientific">Datura stramonium</name>
    <name type="common">Jimsonweed</name>
    <name type="synonym">Common thornapple</name>
    <dbReference type="NCBI Taxonomy" id="4076"/>
    <lineage>
        <taxon>Eukaryota</taxon>
        <taxon>Viridiplantae</taxon>
        <taxon>Streptophyta</taxon>
        <taxon>Embryophyta</taxon>
        <taxon>Tracheophyta</taxon>
        <taxon>Spermatophyta</taxon>
        <taxon>Magnoliopsida</taxon>
        <taxon>eudicotyledons</taxon>
        <taxon>Gunneridae</taxon>
        <taxon>Pentapetalae</taxon>
        <taxon>asterids</taxon>
        <taxon>lamiids</taxon>
        <taxon>Solanales</taxon>
        <taxon>Solanaceae</taxon>
        <taxon>Solanoideae</taxon>
        <taxon>Datureae</taxon>
        <taxon>Datura</taxon>
    </lineage>
</organism>
<proteinExistence type="predicted"/>
<evidence type="ECO:0000313" key="3">
    <source>
        <dbReference type="Proteomes" id="UP000823775"/>
    </source>
</evidence>
<name>A0ABS8UMV9_DATST</name>
<evidence type="ECO:0000313" key="2">
    <source>
        <dbReference type="EMBL" id="MCD9559429.1"/>
    </source>
</evidence>
<dbReference type="Proteomes" id="UP000823775">
    <property type="component" value="Unassembled WGS sequence"/>
</dbReference>
<feature type="region of interest" description="Disordered" evidence="1">
    <location>
        <begin position="34"/>
        <end position="54"/>
    </location>
</feature>
<sequence length="54" mass="5654">RGPHCLTSGDPTLGLGNESLNELLPHVTTCGANQLGTLPKTYKGRNGGHNKSLQ</sequence>
<keyword evidence="3" id="KW-1185">Reference proteome</keyword>
<feature type="non-terminal residue" evidence="2">
    <location>
        <position position="1"/>
    </location>
</feature>
<feature type="non-terminal residue" evidence="2">
    <location>
        <position position="54"/>
    </location>
</feature>
<gene>
    <name evidence="2" type="ORF">HAX54_017359</name>
</gene>
<dbReference type="EMBL" id="JACEIK010002149">
    <property type="protein sequence ID" value="MCD9559429.1"/>
    <property type="molecule type" value="Genomic_DNA"/>
</dbReference>